<dbReference type="AlphaFoldDB" id="A0A1G2D067"/>
<keyword evidence="1" id="KW-0175">Coiled coil</keyword>
<organism evidence="2 3">
    <name type="scientific">Candidatus Lloydbacteria bacterium RIFCSPHIGHO2_01_FULL_49_22</name>
    <dbReference type="NCBI Taxonomy" id="1798658"/>
    <lineage>
        <taxon>Bacteria</taxon>
        <taxon>Candidatus Lloydiibacteriota</taxon>
    </lineage>
</organism>
<feature type="coiled-coil region" evidence="1">
    <location>
        <begin position="269"/>
        <end position="296"/>
    </location>
</feature>
<evidence type="ECO:0000313" key="3">
    <source>
        <dbReference type="Proteomes" id="UP000177122"/>
    </source>
</evidence>
<protein>
    <submittedName>
        <fullName evidence="2">Uncharacterized protein</fullName>
    </submittedName>
</protein>
<proteinExistence type="predicted"/>
<gene>
    <name evidence="2" type="ORF">A2845_00600</name>
</gene>
<accession>A0A1G2D067</accession>
<dbReference type="Proteomes" id="UP000177122">
    <property type="component" value="Unassembled WGS sequence"/>
</dbReference>
<comment type="caution">
    <text evidence="2">The sequence shown here is derived from an EMBL/GenBank/DDBJ whole genome shotgun (WGS) entry which is preliminary data.</text>
</comment>
<sequence>MVSSVVLPVANPIDPAATESSANNEKHLLLIAHLLNQVRIKKSEIGAARDKMGQLGRESAQLQTEMHHIEQDVRRVEGELYQVKLDANKQESTSKGEQVGMNDKDTELKRRSDGIARLERDIDKLKQAIAEREQRIAEIKTENSSLAKSKEDLRRKIELELAGIRVKAEKAREKETAIRRIKQDHERKKMEIFHKKSAPVDRLHSALDNQREVSRLESDLRHIEQELSRTEGELRLIETSEHQEENTSRVDQGEMRNRDMVIYKTGDEVVKLGREIGRLNVEIAEKESEIAKLGGEGQELRKGREELRRRYELEHFSANSGFTLAHEKELQLSRFKQGFLLKEDKIKKNEHAQIQLRHDLISLEQDLATVEAELRHANSA</sequence>
<feature type="coiled-coil region" evidence="1">
    <location>
        <begin position="108"/>
        <end position="240"/>
    </location>
</feature>
<evidence type="ECO:0000256" key="1">
    <source>
        <dbReference type="SAM" id="Coils"/>
    </source>
</evidence>
<name>A0A1G2D067_9BACT</name>
<reference evidence="2 3" key="1">
    <citation type="journal article" date="2016" name="Nat. Commun.">
        <title>Thousands of microbial genomes shed light on interconnected biogeochemical processes in an aquifer system.</title>
        <authorList>
            <person name="Anantharaman K."/>
            <person name="Brown C.T."/>
            <person name="Hug L.A."/>
            <person name="Sharon I."/>
            <person name="Castelle C.J."/>
            <person name="Probst A.J."/>
            <person name="Thomas B.C."/>
            <person name="Singh A."/>
            <person name="Wilkins M.J."/>
            <person name="Karaoz U."/>
            <person name="Brodie E.L."/>
            <person name="Williams K.H."/>
            <person name="Hubbard S.S."/>
            <person name="Banfield J.F."/>
        </authorList>
    </citation>
    <scope>NUCLEOTIDE SEQUENCE [LARGE SCALE GENOMIC DNA]</scope>
</reference>
<evidence type="ECO:0000313" key="2">
    <source>
        <dbReference type="EMBL" id="OGZ06291.1"/>
    </source>
</evidence>
<dbReference type="EMBL" id="MHLI01000004">
    <property type="protein sequence ID" value="OGZ06291.1"/>
    <property type="molecule type" value="Genomic_DNA"/>
</dbReference>